<feature type="non-terminal residue" evidence="1">
    <location>
        <position position="81"/>
    </location>
</feature>
<protein>
    <submittedName>
        <fullName evidence="1">Uncharacterized protein</fullName>
    </submittedName>
</protein>
<proteinExistence type="predicted"/>
<reference evidence="1" key="1">
    <citation type="submission" date="2014-12" db="EMBL/GenBank/DDBJ databases">
        <title>Insight into the proteome of Arion vulgaris.</title>
        <authorList>
            <person name="Aradska J."/>
            <person name="Bulat T."/>
            <person name="Smidak R."/>
            <person name="Sarate P."/>
            <person name="Gangsoo J."/>
            <person name="Sialana F."/>
            <person name="Bilban M."/>
            <person name="Lubec G."/>
        </authorList>
    </citation>
    <scope>NUCLEOTIDE SEQUENCE</scope>
    <source>
        <tissue evidence="1">Skin</tissue>
    </source>
</reference>
<accession>A0A0B7BJH8</accession>
<organism evidence="1">
    <name type="scientific">Arion vulgaris</name>
    <dbReference type="NCBI Taxonomy" id="1028688"/>
    <lineage>
        <taxon>Eukaryota</taxon>
        <taxon>Metazoa</taxon>
        <taxon>Spiralia</taxon>
        <taxon>Lophotrochozoa</taxon>
        <taxon>Mollusca</taxon>
        <taxon>Gastropoda</taxon>
        <taxon>Heterobranchia</taxon>
        <taxon>Euthyneura</taxon>
        <taxon>Panpulmonata</taxon>
        <taxon>Eupulmonata</taxon>
        <taxon>Stylommatophora</taxon>
        <taxon>Helicina</taxon>
        <taxon>Arionoidea</taxon>
        <taxon>Arionidae</taxon>
        <taxon>Arion</taxon>
    </lineage>
</organism>
<dbReference type="EMBL" id="HACG01045571">
    <property type="protein sequence ID" value="CEK92436.1"/>
    <property type="molecule type" value="Transcribed_RNA"/>
</dbReference>
<sequence>HATCRENCAKYELDMPPAKRTVQSTKSGMLPAERELCKARTLATILRISEKYALVNRTRDLRNARQSHRNPQIVFGQKICW</sequence>
<gene>
    <name evidence="1" type="primary">ORF188274</name>
</gene>
<feature type="non-terminal residue" evidence="1">
    <location>
        <position position="1"/>
    </location>
</feature>
<name>A0A0B7BJH8_9EUPU</name>
<evidence type="ECO:0000313" key="1">
    <source>
        <dbReference type="EMBL" id="CEK92436.1"/>
    </source>
</evidence>
<dbReference type="AlphaFoldDB" id="A0A0B7BJH8"/>